<evidence type="ECO:0008006" key="4">
    <source>
        <dbReference type="Google" id="ProtNLM"/>
    </source>
</evidence>
<reference evidence="2 3" key="1">
    <citation type="submission" date="2019-02" db="EMBL/GenBank/DDBJ databases">
        <title>Deep-cultivation of Planctomycetes and their phenomic and genomic characterization uncovers novel biology.</title>
        <authorList>
            <person name="Wiegand S."/>
            <person name="Jogler M."/>
            <person name="Boedeker C."/>
            <person name="Pinto D."/>
            <person name="Vollmers J."/>
            <person name="Rivas-Marin E."/>
            <person name="Kohn T."/>
            <person name="Peeters S.H."/>
            <person name="Heuer A."/>
            <person name="Rast P."/>
            <person name="Oberbeckmann S."/>
            <person name="Bunk B."/>
            <person name="Jeske O."/>
            <person name="Meyerdierks A."/>
            <person name="Storesund J.E."/>
            <person name="Kallscheuer N."/>
            <person name="Luecker S."/>
            <person name="Lage O.M."/>
            <person name="Pohl T."/>
            <person name="Merkel B.J."/>
            <person name="Hornburger P."/>
            <person name="Mueller R.-W."/>
            <person name="Bruemmer F."/>
            <person name="Labrenz M."/>
            <person name="Spormann A.M."/>
            <person name="Op Den Camp H."/>
            <person name="Overmann J."/>
            <person name="Amann R."/>
            <person name="Jetten M.S.M."/>
            <person name="Mascher T."/>
            <person name="Medema M.H."/>
            <person name="Devos D.P."/>
            <person name="Kaster A.-K."/>
            <person name="Ovreas L."/>
            <person name="Rohde M."/>
            <person name="Galperin M.Y."/>
            <person name="Jogler C."/>
        </authorList>
    </citation>
    <scope>NUCLEOTIDE SEQUENCE [LARGE SCALE GENOMIC DNA]</scope>
    <source>
        <strain evidence="2 3">Pla108</strain>
    </source>
</reference>
<gene>
    <name evidence="2" type="ORF">Pla108_39230</name>
</gene>
<dbReference type="Proteomes" id="UP000317421">
    <property type="component" value="Unassembled WGS sequence"/>
</dbReference>
<dbReference type="RefSeq" id="WP_146446602.1">
    <property type="nucleotide sequence ID" value="NZ_SJPR01000008.1"/>
</dbReference>
<proteinExistence type="predicted"/>
<sequence>MIACNFARRNGGFLAALILLMAGCGGGPPMGKVSGTVSLDGKPMSFGTVMMQHVEGGQPSRGEIQPDGTFVMSTFHPEDGARVGENRIRVTAYSTQDPRTNPGGASSGALGVLVIPEAYGSFGASGLKADVEPGDNPPLNLELTSGGKKARR</sequence>
<dbReference type="EMBL" id="SJPR01000008">
    <property type="protein sequence ID" value="TWT93429.1"/>
    <property type="molecule type" value="Genomic_DNA"/>
</dbReference>
<comment type="caution">
    <text evidence="2">The sequence shown here is derived from an EMBL/GenBank/DDBJ whole genome shotgun (WGS) entry which is preliminary data.</text>
</comment>
<evidence type="ECO:0000256" key="1">
    <source>
        <dbReference type="SAM" id="MobiDB-lite"/>
    </source>
</evidence>
<accession>A0A5C6A1I5</accession>
<feature type="region of interest" description="Disordered" evidence="1">
    <location>
        <begin position="124"/>
        <end position="152"/>
    </location>
</feature>
<dbReference type="OrthoDB" id="286361at2"/>
<keyword evidence="3" id="KW-1185">Reference proteome</keyword>
<evidence type="ECO:0000313" key="3">
    <source>
        <dbReference type="Proteomes" id="UP000317421"/>
    </source>
</evidence>
<organism evidence="2 3">
    <name type="scientific">Botrimarina colliarenosi</name>
    <dbReference type="NCBI Taxonomy" id="2528001"/>
    <lineage>
        <taxon>Bacteria</taxon>
        <taxon>Pseudomonadati</taxon>
        <taxon>Planctomycetota</taxon>
        <taxon>Planctomycetia</taxon>
        <taxon>Pirellulales</taxon>
        <taxon>Lacipirellulaceae</taxon>
        <taxon>Botrimarina</taxon>
    </lineage>
</organism>
<evidence type="ECO:0000313" key="2">
    <source>
        <dbReference type="EMBL" id="TWT93429.1"/>
    </source>
</evidence>
<name>A0A5C6A1I5_9BACT</name>
<protein>
    <recommendedName>
        <fullName evidence="4">Carboxypeptidase regulatory-like domain-containing protein</fullName>
    </recommendedName>
</protein>
<dbReference type="AlphaFoldDB" id="A0A5C6A1I5"/>